<sequence length="104" mass="12390">MSSLKRSNDIYKVYKIFEVYENDLLIAENKFLNHIRNLFQYAEEKGRLDDIFHLLKNSESFKRNIYIKSFIFYLMGTKLYNKRNASNLEIENAINLIKESANLG</sequence>
<dbReference type="AlphaFoldDB" id="A0A9N9IS66"/>
<accession>A0A9N9IS66</accession>
<dbReference type="EMBL" id="CAJVPZ010035476">
    <property type="protein sequence ID" value="CAG8749168.1"/>
    <property type="molecule type" value="Genomic_DNA"/>
</dbReference>
<evidence type="ECO:0000313" key="1">
    <source>
        <dbReference type="EMBL" id="CAG8749168.1"/>
    </source>
</evidence>
<name>A0A9N9IS66_9GLOM</name>
<feature type="non-terminal residue" evidence="1">
    <location>
        <position position="104"/>
    </location>
</feature>
<keyword evidence="2" id="KW-1185">Reference proteome</keyword>
<dbReference type="Proteomes" id="UP000789396">
    <property type="component" value="Unassembled WGS sequence"/>
</dbReference>
<dbReference type="OrthoDB" id="2399738at2759"/>
<gene>
    <name evidence="1" type="ORF">RFULGI_LOCUS13471</name>
</gene>
<organism evidence="1 2">
    <name type="scientific">Racocetra fulgida</name>
    <dbReference type="NCBI Taxonomy" id="60492"/>
    <lineage>
        <taxon>Eukaryota</taxon>
        <taxon>Fungi</taxon>
        <taxon>Fungi incertae sedis</taxon>
        <taxon>Mucoromycota</taxon>
        <taxon>Glomeromycotina</taxon>
        <taxon>Glomeromycetes</taxon>
        <taxon>Diversisporales</taxon>
        <taxon>Gigasporaceae</taxon>
        <taxon>Racocetra</taxon>
    </lineage>
</organism>
<comment type="caution">
    <text evidence="1">The sequence shown here is derived from an EMBL/GenBank/DDBJ whole genome shotgun (WGS) entry which is preliminary data.</text>
</comment>
<evidence type="ECO:0000313" key="2">
    <source>
        <dbReference type="Proteomes" id="UP000789396"/>
    </source>
</evidence>
<reference evidence="1" key="1">
    <citation type="submission" date="2021-06" db="EMBL/GenBank/DDBJ databases">
        <authorList>
            <person name="Kallberg Y."/>
            <person name="Tangrot J."/>
            <person name="Rosling A."/>
        </authorList>
    </citation>
    <scope>NUCLEOTIDE SEQUENCE</scope>
    <source>
        <strain evidence="1">IN212</strain>
    </source>
</reference>
<protein>
    <submittedName>
        <fullName evidence="1">8200_t:CDS:1</fullName>
    </submittedName>
</protein>
<proteinExistence type="predicted"/>